<dbReference type="SFLD" id="SFLDG00002">
    <property type="entry name" value="C1.7:_P-type_atpase_like"/>
    <property type="match status" value="1"/>
</dbReference>
<dbReference type="SUPFAM" id="SSF81653">
    <property type="entry name" value="Calcium ATPase, transduction domain A"/>
    <property type="match status" value="1"/>
</dbReference>
<dbReference type="InterPro" id="IPR023214">
    <property type="entry name" value="HAD_sf"/>
</dbReference>
<dbReference type="PANTHER" id="PTHR48085:SF5">
    <property type="entry name" value="CADMIUM_ZINC-TRANSPORTING ATPASE HMA4-RELATED"/>
    <property type="match status" value="1"/>
</dbReference>
<protein>
    <recommendedName>
        <fullName evidence="10">P-type Zn(2+) transporter</fullName>
        <ecNumber evidence="10">7.2.2.12</ecNumber>
    </recommendedName>
</protein>
<dbReference type="PRINTS" id="PR00119">
    <property type="entry name" value="CATATPASE"/>
</dbReference>
<dbReference type="Pfam" id="PF00403">
    <property type="entry name" value="HMA"/>
    <property type="match status" value="1"/>
</dbReference>
<dbReference type="EMBL" id="BAABFC010000013">
    <property type="protein sequence ID" value="GAA4499810.1"/>
    <property type="molecule type" value="Genomic_DNA"/>
</dbReference>
<dbReference type="SUPFAM" id="SSF56784">
    <property type="entry name" value="HAD-like"/>
    <property type="match status" value="1"/>
</dbReference>
<feature type="transmembrane region" description="Helical" evidence="12">
    <location>
        <begin position="421"/>
        <end position="446"/>
    </location>
</feature>
<dbReference type="Gene3D" id="3.40.1110.10">
    <property type="entry name" value="Calcium-transporting ATPase, cytoplasmic domain N"/>
    <property type="match status" value="1"/>
</dbReference>
<dbReference type="InterPro" id="IPR023299">
    <property type="entry name" value="ATPase_P-typ_cyto_dom_N"/>
</dbReference>
<dbReference type="InterPro" id="IPR044492">
    <property type="entry name" value="P_typ_ATPase_HD_dom"/>
</dbReference>
<evidence type="ECO:0000259" key="14">
    <source>
        <dbReference type="PROSITE" id="PS50846"/>
    </source>
</evidence>
<evidence type="ECO:0000256" key="1">
    <source>
        <dbReference type="ARBA" id="ARBA00004141"/>
    </source>
</evidence>
<dbReference type="Gene3D" id="3.40.50.1000">
    <property type="entry name" value="HAD superfamily/HAD-like"/>
    <property type="match status" value="1"/>
</dbReference>
<dbReference type="SUPFAM" id="SSF81665">
    <property type="entry name" value="Calcium ATPase, transmembrane domain M"/>
    <property type="match status" value="1"/>
</dbReference>
<dbReference type="Pfam" id="PF00122">
    <property type="entry name" value="E1-E2_ATPase"/>
    <property type="match status" value="1"/>
</dbReference>
<evidence type="ECO:0000256" key="11">
    <source>
        <dbReference type="ARBA" id="ARBA00047308"/>
    </source>
</evidence>
<reference evidence="16" key="1">
    <citation type="journal article" date="2019" name="Int. J. Syst. Evol. Microbiol.">
        <title>The Global Catalogue of Microorganisms (GCM) 10K type strain sequencing project: providing services to taxonomists for standard genome sequencing and annotation.</title>
        <authorList>
            <consortium name="The Broad Institute Genomics Platform"/>
            <consortium name="The Broad Institute Genome Sequencing Center for Infectious Disease"/>
            <person name="Wu L."/>
            <person name="Ma J."/>
        </authorList>
    </citation>
    <scope>NUCLEOTIDE SEQUENCE [LARGE SCALE GENOMIC DNA]</scope>
    <source>
        <strain evidence="16">JCM 32226</strain>
    </source>
</reference>
<evidence type="ECO:0000256" key="7">
    <source>
        <dbReference type="ARBA" id="ARBA00022967"/>
    </source>
</evidence>
<dbReference type="InterPro" id="IPR059000">
    <property type="entry name" value="ATPase_P-type_domA"/>
</dbReference>
<dbReference type="NCBIfam" id="TIGR01494">
    <property type="entry name" value="ATPase_P-type"/>
    <property type="match status" value="1"/>
</dbReference>
<dbReference type="InterPro" id="IPR036163">
    <property type="entry name" value="HMA_dom_sf"/>
</dbReference>
<feature type="transmembrane region" description="Helical" evidence="12">
    <location>
        <begin position="728"/>
        <end position="749"/>
    </location>
</feature>
<dbReference type="RefSeq" id="WP_345012727.1">
    <property type="nucleotide sequence ID" value="NZ_BAABFC010000013.1"/>
</dbReference>
<dbReference type="NCBIfam" id="TIGR01525">
    <property type="entry name" value="ATPase-IB_hvy"/>
    <property type="match status" value="1"/>
</dbReference>
<dbReference type="InterPro" id="IPR018303">
    <property type="entry name" value="ATPase_P-typ_P_site"/>
</dbReference>
<feature type="transmembrane region" description="Helical" evidence="12">
    <location>
        <begin position="394"/>
        <end position="415"/>
    </location>
</feature>
<dbReference type="InterPro" id="IPR027256">
    <property type="entry name" value="P-typ_ATPase_IB"/>
</dbReference>
<dbReference type="InterPro" id="IPR051014">
    <property type="entry name" value="Cation_Transport_ATPase_IB"/>
</dbReference>
<dbReference type="SFLD" id="SFLDS00003">
    <property type="entry name" value="Haloacid_Dehalogenase"/>
    <property type="match status" value="1"/>
</dbReference>
<proteinExistence type="inferred from homology"/>
<evidence type="ECO:0000313" key="16">
    <source>
        <dbReference type="Proteomes" id="UP001501321"/>
    </source>
</evidence>
<keyword evidence="12" id="KW-1003">Cell membrane</keyword>
<dbReference type="Gene3D" id="3.30.70.100">
    <property type="match status" value="1"/>
</dbReference>
<keyword evidence="6 12" id="KW-0067">ATP-binding</keyword>
<dbReference type="InterPro" id="IPR001757">
    <property type="entry name" value="P_typ_ATPase"/>
</dbReference>
<evidence type="ECO:0000256" key="13">
    <source>
        <dbReference type="SAM" id="MobiDB-lite"/>
    </source>
</evidence>
<feature type="transmembrane region" description="Helical" evidence="12">
    <location>
        <begin position="755"/>
        <end position="777"/>
    </location>
</feature>
<dbReference type="SUPFAM" id="SSF55008">
    <property type="entry name" value="HMA, heavy metal-associated domain"/>
    <property type="match status" value="1"/>
</dbReference>
<keyword evidence="7" id="KW-1278">Translocase</keyword>
<keyword evidence="5 12" id="KW-0547">Nucleotide-binding</keyword>
<comment type="caution">
    <text evidence="15">The sequence shown here is derived from an EMBL/GenBank/DDBJ whole genome shotgun (WGS) entry which is preliminary data.</text>
</comment>
<dbReference type="InterPro" id="IPR006121">
    <property type="entry name" value="HMA_dom"/>
</dbReference>
<sequence>MATSPPSKPKPKAAGHPLIQAAPQAGGGPLQFKKPGTGPLRINMPDGGPLRLKTPAIGCGCGAACGEPGPTAPESPPLAPGAGTVIRIQQMDCPTEEAMLRRKLAGLPAVASLNFNLLRRELTVRHGPDALPGILAAIRDLGFTPEPLPAADEAGAPQAPAEPRRPWGRLLLAALAALGAEALDWFASPPWLAAALALLAVALSGLQTYRKGWLALRGGNLNIHVLMSLAVTGACLLGQWPEAAMVMVLFSLAEWLEARALSRARHAIAGLLQLAPEQAWVRQADGSWQRQPVSQVAVGSRMQVRPGERIGLDGVIQAGLSHINQAAITGESLPVAKGPGESVYAGSLNGEGRLEVAVTAPASRSLLARIIHQVEQAQAAKAPTQRFVDRFARVYTPLVCLLALLLALLPPWLGLGSWSHWAYQALVLLVIACPCALVIATPVTLVSGLTAAARHGILIKGGAYLELGYRLRWLAFDKTGTLTCGTPSQQQMGTLASLSADQCQALAGALAADSDHPLSRALWQQAQAQGLSLPAARAHQTLPGLGIRGEIDGQDYWLGSAALARQLGLLGDGLPAEAAHWAAQGHSLVLLLDDRQLLAWFSVADRLRPDSAAAVAELHRLGLRTLILTGDHAGSARAMAEAAGIDEVQAELLPEQKLDLIRARQAQGGVAMVGDGINDAPALAQADIGIAMGGLGTDTAIETADVALMDDELGKLPRFIRLCRTTRAVLIQNLVLALGLKGAFLLLTLTGHGSLWLAVVADVGASLLVVANGLRLLRH</sequence>
<keyword evidence="8 12" id="KW-1133">Transmembrane helix</keyword>
<dbReference type="Pfam" id="PF00702">
    <property type="entry name" value="Hydrolase"/>
    <property type="match status" value="1"/>
</dbReference>
<keyword evidence="16" id="KW-1185">Reference proteome</keyword>
<dbReference type="InterPro" id="IPR023298">
    <property type="entry name" value="ATPase_P-typ_TM_dom_sf"/>
</dbReference>
<dbReference type="PROSITE" id="PS50846">
    <property type="entry name" value="HMA_2"/>
    <property type="match status" value="1"/>
</dbReference>
<keyword evidence="3 12" id="KW-0812">Transmembrane</keyword>
<evidence type="ECO:0000313" key="15">
    <source>
        <dbReference type="EMBL" id="GAA4499810.1"/>
    </source>
</evidence>
<name>A0ABP8QBE1_9GAMM</name>
<comment type="similarity">
    <text evidence="2 12">Belongs to the cation transport ATPase (P-type) (TC 3.A.3) family. Type IB subfamily.</text>
</comment>
<evidence type="ECO:0000256" key="12">
    <source>
        <dbReference type="RuleBase" id="RU362081"/>
    </source>
</evidence>
<comment type="catalytic activity">
    <reaction evidence="11">
        <text>Zn(2+)(in) + ATP + H2O = Zn(2+)(out) + ADP + phosphate + H(+)</text>
        <dbReference type="Rhea" id="RHEA:20621"/>
        <dbReference type="ChEBI" id="CHEBI:15377"/>
        <dbReference type="ChEBI" id="CHEBI:15378"/>
        <dbReference type="ChEBI" id="CHEBI:29105"/>
        <dbReference type="ChEBI" id="CHEBI:30616"/>
        <dbReference type="ChEBI" id="CHEBI:43474"/>
        <dbReference type="ChEBI" id="CHEBI:456216"/>
        <dbReference type="EC" id="7.2.2.12"/>
    </reaction>
</comment>
<evidence type="ECO:0000256" key="5">
    <source>
        <dbReference type="ARBA" id="ARBA00022741"/>
    </source>
</evidence>
<evidence type="ECO:0000256" key="8">
    <source>
        <dbReference type="ARBA" id="ARBA00022989"/>
    </source>
</evidence>
<dbReference type="PRINTS" id="PR00941">
    <property type="entry name" value="CDATPASE"/>
</dbReference>
<keyword evidence="4 12" id="KW-0479">Metal-binding</keyword>
<dbReference type="PANTHER" id="PTHR48085">
    <property type="entry name" value="CADMIUM/ZINC-TRANSPORTING ATPASE HMA2-RELATED"/>
    <property type="match status" value="1"/>
</dbReference>
<feature type="domain" description="HMA" evidence="14">
    <location>
        <begin position="82"/>
        <end position="146"/>
    </location>
</feature>
<organism evidence="15 16">
    <name type="scientific">Pseudaeromonas paramecii</name>
    <dbReference type="NCBI Taxonomy" id="2138166"/>
    <lineage>
        <taxon>Bacteria</taxon>
        <taxon>Pseudomonadati</taxon>
        <taxon>Pseudomonadota</taxon>
        <taxon>Gammaproteobacteria</taxon>
        <taxon>Aeromonadales</taxon>
        <taxon>Aeromonadaceae</taxon>
        <taxon>Pseudaeromonas</taxon>
    </lineage>
</organism>
<feature type="region of interest" description="Disordered" evidence="13">
    <location>
        <begin position="1"/>
        <end position="35"/>
    </location>
</feature>
<dbReference type="Gene3D" id="2.70.150.10">
    <property type="entry name" value="Calcium-transporting ATPase, cytoplasmic transduction domain A"/>
    <property type="match status" value="1"/>
</dbReference>
<comment type="subcellular location">
    <subcellularLocation>
        <location evidence="12">Cell membrane</location>
    </subcellularLocation>
    <subcellularLocation>
        <location evidence="1">Membrane</location>
        <topology evidence="1">Multi-pass membrane protein</topology>
    </subcellularLocation>
</comment>
<evidence type="ECO:0000256" key="6">
    <source>
        <dbReference type="ARBA" id="ARBA00022840"/>
    </source>
</evidence>
<dbReference type="Proteomes" id="UP001501321">
    <property type="component" value="Unassembled WGS sequence"/>
</dbReference>
<evidence type="ECO:0000256" key="10">
    <source>
        <dbReference type="ARBA" id="ARBA00039097"/>
    </source>
</evidence>
<keyword evidence="9 12" id="KW-0472">Membrane</keyword>
<accession>A0ABP8QBE1</accession>
<gene>
    <name evidence="15" type="ORF">GCM10023095_20510</name>
</gene>
<evidence type="ECO:0000256" key="4">
    <source>
        <dbReference type="ARBA" id="ARBA00022723"/>
    </source>
</evidence>
<feature type="transmembrane region" description="Helical" evidence="12">
    <location>
        <begin position="191"/>
        <end position="209"/>
    </location>
</feature>
<evidence type="ECO:0000256" key="2">
    <source>
        <dbReference type="ARBA" id="ARBA00006024"/>
    </source>
</evidence>
<dbReference type="PROSITE" id="PS00154">
    <property type="entry name" value="ATPASE_E1_E2"/>
    <property type="match status" value="1"/>
</dbReference>
<evidence type="ECO:0000256" key="3">
    <source>
        <dbReference type="ARBA" id="ARBA00022692"/>
    </source>
</evidence>
<dbReference type="EC" id="7.2.2.12" evidence="10"/>
<dbReference type="InterPro" id="IPR008250">
    <property type="entry name" value="ATPase_P-typ_transduc_dom_A_sf"/>
</dbReference>
<dbReference type="SFLD" id="SFLDF00027">
    <property type="entry name" value="p-type_atpase"/>
    <property type="match status" value="1"/>
</dbReference>
<dbReference type="InterPro" id="IPR036412">
    <property type="entry name" value="HAD-like_sf"/>
</dbReference>
<evidence type="ECO:0000256" key="9">
    <source>
        <dbReference type="ARBA" id="ARBA00023136"/>
    </source>
</evidence>